<proteinExistence type="predicted"/>
<feature type="transmembrane region" description="Helical" evidence="1">
    <location>
        <begin position="338"/>
        <end position="360"/>
    </location>
</feature>
<comment type="caution">
    <text evidence="3">The sequence shown here is derived from an EMBL/GenBank/DDBJ whole genome shotgun (WGS) entry which is preliminary data.</text>
</comment>
<feature type="transmembrane region" description="Helical" evidence="1">
    <location>
        <begin position="183"/>
        <end position="207"/>
    </location>
</feature>
<dbReference type="Pfam" id="PF20047">
    <property type="entry name" value="DUF6449"/>
    <property type="match status" value="1"/>
</dbReference>
<keyword evidence="1" id="KW-0812">Transmembrane</keyword>
<accession>A0AAX2A019</accession>
<feature type="transmembrane region" description="Helical" evidence="1">
    <location>
        <begin position="67"/>
        <end position="88"/>
    </location>
</feature>
<dbReference type="AlphaFoldDB" id="A0AAX2A019"/>
<protein>
    <submittedName>
        <fullName evidence="3">Multidrug ABC transporter permease</fullName>
    </submittedName>
</protein>
<name>A0AAX2A019_9BACL</name>
<evidence type="ECO:0000259" key="2">
    <source>
        <dbReference type="Pfam" id="PF20047"/>
    </source>
</evidence>
<gene>
    <name evidence="3" type="ORF">EA138_10725</name>
</gene>
<keyword evidence="1" id="KW-0472">Membrane</keyword>
<evidence type="ECO:0000313" key="3">
    <source>
        <dbReference type="EMBL" id="RWU11418.1"/>
    </source>
</evidence>
<organism evidence="3 4">
    <name type="scientific">Anoxybacillus flavithermus</name>
    <dbReference type="NCBI Taxonomy" id="33934"/>
    <lineage>
        <taxon>Bacteria</taxon>
        <taxon>Bacillati</taxon>
        <taxon>Bacillota</taxon>
        <taxon>Bacilli</taxon>
        <taxon>Bacillales</taxon>
        <taxon>Anoxybacillaceae</taxon>
        <taxon>Anoxybacillus</taxon>
    </lineage>
</organism>
<feature type="transmembrane region" description="Helical" evidence="1">
    <location>
        <begin position="242"/>
        <end position="260"/>
    </location>
</feature>
<dbReference type="EMBL" id="SBBW01000048">
    <property type="protein sequence ID" value="RWU11418.1"/>
    <property type="molecule type" value="Genomic_DNA"/>
</dbReference>
<evidence type="ECO:0000256" key="1">
    <source>
        <dbReference type="SAM" id="Phobius"/>
    </source>
</evidence>
<keyword evidence="1" id="KW-1133">Transmembrane helix</keyword>
<feature type="domain" description="DUF6449" evidence="2">
    <location>
        <begin position="428"/>
        <end position="543"/>
    </location>
</feature>
<feature type="transmembrane region" description="Helical" evidence="1">
    <location>
        <begin position="109"/>
        <end position="136"/>
    </location>
</feature>
<dbReference type="InterPro" id="IPR045611">
    <property type="entry name" value="DUF6449"/>
</dbReference>
<feature type="transmembrane region" description="Helical" evidence="1">
    <location>
        <begin position="304"/>
        <end position="326"/>
    </location>
</feature>
<evidence type="ECO:0000313" key="4">
    <source>
        <dbReference type="Proteomes" id="UP000286434"/>
    </source>
</evidence>
<reference evidence="3 4" key="1">
    <citation type="submission" date="2019-01" db="EMBL/GenBank/DDBJ databases">
        <title>Anoxybacillus flavithermus in powdered infant formula.</title>
        <authorList>
            <person name="Rhee M.S."/>
            <person name="Choi I.-G."/>
            <person name="Cho T.J."/>
            <person name="Park B."/>
        </authorList>
    </citation>
    <scope>NUCLEOTIDE SEQUENCE [LARGE SCALE GENOMIC DNA]</scope>
    <source>
        <strain evidence="3 4">FHS-PPAM212</strain>
    </source>
</reference>
<dbReference type="Proteomes" id="UP000286434">
    <property type="component" value="Unassembled WGS sequence"/>
</dbReference>
<feature type="transmembrane region" description="Helical" evidence="1">
    <location>
        <begin position="280"/>
        <end position="298"/>
    </location>
</feature>
<feature type="transmembrane region" description="Helical" evidence="1">
    <location>
        <begin position="27"/>
        <end position="47"/>
    </location>
</feature>
<sequence length="648" mass="76343">MNWGKEDMPLKTFLFNRGIFSQIVRNVGWVALVYFVGLLFALPIHIFMMTEDENWLMHHQTGRIFDIGSIIQFSLMFTLPVLLAIFLFRYMQVRLSADYIHSLPVKREALFLQHIVTAMIILTVPVAMIAGCLIIMKPLLPVSLYSLKHIAIWFTGTLAMNVLLFSGTVFVGMFTGMSMLQGVFAYVLFFFSAGIFVLLMFNLKYFLHGFAYEYYLSYNIDKIAPFIRALTWESKPIQPIEIYIYIVLAFIFYVLSVWLYKKRHVEAATDAIAFRPLRSVFTYGFTFCVMLVGGAYFGEMQQRITWIIFGYVFASLIGYFIARIILEKTWRVFTHWKAYVQYIGFIAVVSLLFAFDLFGFGKYQPPLNDIERAYFGDDIYYFENDNENGENAFFYERDNIEHIYLFHQQLMKQQKLQTENTKHVVIGYDLKNGKRIVRQYAVPLEVYNQFYKPIFHSLEFKKNHYPILRINDFKNVLQVRIDSNLGGKAVRLRDREEIESFLHILQRQLVDETFDPIAWNREWGAIIVTYEKQKGITEETMIKWKKSYHLVDEWLQQRGLLQQARATVEDVSEVKIIKNTKRLKTYEWTDDMIERAEGIVVKDKTKIEQCMQVAGWDERADYIVVTYYKSGYADIQSFTKHFIPPFLH</sequence>
<feature type="transmembrane region" description="Helical" evidence="1">
    <location>
        <begin position="151"/>
        <end position="171"/>
    </location>
</feature>